<dbReference type="Proteomes" id="UP000028349">
    <property type="component" value="Unassembled WGS sequence"/>
</dbReference>
<evidence type="ECO:0000313" key="5">
    <source>
        <dbReference type="Proteomes" id="UP000270036"/>
    </source>
</evidence>
<dbReference type="OrthoDB" id="1524454at2"/>
<reference evidence="2 4" key="1">
    <citation type="submission" date="2014-07" db="EMBL/GenBank/DDBJ databases">
        <authorList>
            <person name="Pisani N.G."/>
            <person name="Newman J.D."/>
        </authorList>
    </citation>
    <scope>NUCLEOTIDE SEQUENCE [LARGE SCALE GENOMIC DNA]</scope>
    <source>
        <strain evidence="2 4">LMG 24720</strain>
    </source>
</reference>
<dbReference type="EMBL" id="LR134441">
    <property type="protein sequence ID" value="VEH98536.1"/>
    <property type="molecule type" value="Genomic_DNA"/>
</dbReference>
<organism evidence="3 5">
    <name type="scientific">Kaistella antarctica</name>
    <dbReference type="NCBI Taxonomy" id="266748"/>
    <lineage>
        <taxon>Bacteria</taxon>
        <taxon>Pseudomonadati</taxon>
        <taxon>Bacteroidota</taxon>
        <taxon>Flavobacteriia</taxon>
        <taxon>Flavobacteriales</taxon>
        <taxon>Weeksellaceae</taxon>
        <taxon>Chryseobacterium group</taxon>
        <taxon>Kaistella</taxon>
    </lineage>
</organism>
<dbReference type="EMBL" id="JPEP01000002">
    <property type="protein sequence ID" value="KEY19288.1"/>
    <property type="molecule type" value="Genomic_DNA"/>
</dbReference>
<protein>
    <submittedName>
        <fullName evidence="3">DinB superfamily</fullName>
    </submittedName>
</protein>
<evidence type="ECO:0000313" key="3">
    <source>
        <dbReference type="EMBL" id="VEH98536.1"/>
    </source>
</evidence>
<gene>
    <name evidence="2" type="ORF">HY04_12805</name>
    <name evidence="3" type="ORF">NCTC13489_01015</name>
</gene>
<dbReference type="Gene3D" id="1.20.120.450">
    <property type="entry name" value="dinb family like domain"/>
    <property type="match status" value="1"/>
</dbReference>
<dbReference type="KEGG" id="cant:NCTC13489_01015"/>
<evidence type="ECO:0000313" key="4">
    <source>
        <dbReference type="Proteomes" id="UP000028349"/>
    </source>
</evidence>
<dbReference type="RefSeq" id="WP_034720285.1">
    <property type="nucleotide sequence ID" value="NZ_FOIX01000003.1"/>
</dbReference>
<proteinExistence type="predicted"/>
<reference evidence="3 5" key="2">
    <citation type="submission" date="2018-12" db="EMBL/GenBank/DDBJ databases">
        <authorList>
            <consortium name="Pathogen Informatics"/>
        </authorList>
    </citation>
    <scope>NUCLEOTIDE SEQUENCE [LARGE SCALE GENOMIC DNA]</scope>
    <source>
        <strain evidence="3 5">NCTC13489</strain>
    </source>
</reference>
<sequence>MDSEKLLDHLSERANGFRAVAKKLSHYDLPQLNWRPSPNSWTILECLEHLNLYGEFYLPQIERKINTSKTKSELHFKPGLLGNYFAQSMLPKKNAKKIKTFKANNPMHQKIDKSTIEKFIIQQNQLLNLLQDSRQVSLNKIKITTSISSLISLKLGDTFLFLTNHIERHLNQIDKLELEFKNNEHRFSEQKK</sequence>
<dbReference type="AlphaFoldDB" id="A0A448NPW0"/>
<dbReference type="STRING" id="266748.HY04_12805"/>
<dbReference type="InterPro" id="IPR034660">
    <property type="entry name" value="DinB/YfiT-like"/>
</dbReference>
<name>A0A448NPW0_9FLAO</name>
<accession>A0A448NPW0</accession>
<dbReference type="Pfam" id="PF12867">
    <property type="entry name" value="DinB_2"/>
    <property type="match status" value="1"/>
</dbReference>
<evidence type="ECO:0000313" key="2">
    <source>
        <dbReference type="EMBL" id="KEY19288.1"/>
    </source>
</evidence>
<dbReference type="Proteomes" id="UP000270036">
    <property type="component" value="Chromosome"/>
</dbReference>
<feature type="domain" description="DinB-like" evidence="1">
    <location>
        <begin position="28"/>
        <end position="173"/>
    </location>
</feature>
<evidence type="ECO:0000259" key="1">
    <source>
        <dbReference type="Pfam" id="PF12867"/>
    </source>
</evidence>
<dbReference type="SUPFAM" id="SSF109854">
    <property type="entry name" value="DinB/YfiT-like putative metalloenzymes"/>
    <property type="match status" value="1"/>
</dbReference>
<keyword evidence="4" id="KW-1185">Reference proteome</keyword>
<dbReference type="InterPro" id="IPR024775">
    <property type="entry name" value="DinB-like"/>
</dbReference>